<dbReference type="InterPro" id="IPR001789">
    <property type="entry name" value="Sig_transdc_resp-reg_receiver"/>
</dbReference>
<name>A0ABX0UP25_9BACT</name>
<dbReference type="InterPro" id="IPR036890">
    <property type="entry name" value="HATPase_C_sf"/>
</dbReference>
<keyword evidence="7" id="KW-0802">TPR repeat</keyword>
<keyword evidence="3 6" id="KW-0597">Phosphoprotein</keyword>
<dbReference type="PROSITE" id="PS50005">
    <property type="entry name" value="TPR"/>
    <property type="match status" value="3"/>
</dbReference>
<dbReference type="SMART" id="SM00387">
    <property type="entry name" value="HATPase_c"/>
    <property type="match status" value="1"/>
</dbReference>
<comment type="caution">
    <text evidence="12">The sequence shown here is derived from an EMBL/GenBank/DDBJ whole genome shotgun (WGS) entry which is preliminary data.</text>
</comment>
<dbReference type="InterPro" id="IPR004358">
    <property type="entry name" value="Sig_transdc_His_kin-like_C"/>
</dbReference>
<evidence type="ECO:0000259" key="11">
    <source>
        <dbReference type="PROSITE" id="PS50110"/>
    </source>
</evidence>
<dbReference type="PROSITE" id="PS50110">
    <property type="entry name" value="RESPONSE_REGULATORY"/>
    <property type="match status" value="1"/>
</dbReference>
<evidence type="ECO:0000256" key="4">
    <source>
        <dbReference type="ARBA" id="ARBA00023015"/>
    </source>
</evidence>
<dbReference type="CDD" id="cd00082">
    <property type="entry name" value="HisKA"/>
    <property type="match status" value="1"/>
</dbReference>
<dbReference type="InterPro" id="IPR011006">
    <property type="entry name" value="CheY-like_superfamily"/>
</dbReference>
<evidence type="ECO:0000256" key="2">
    <source>
        <dbReference type="ARBA" id="ARBA00012438"/>
    </source>
</evidence>
<feature type="modified residue" description="4-aspartylphosphate" evidence="6">
    <location>
        <position position="786"/>
    </location>
</feature>
<sequence length="997" mass="113889">MKNSNLYCLLLWIFLFAFSAEAQQNQAKVLEEKLSRTPADTNRVNLLHHLSYQYYIWGGDQERIKMYADECLQLSIKLHHTYGIALAYNALGRYYFKTNQNQQALMHFEKALKFYQLVGRKLGLAVIYRSIAMVNQDMGNFAKSMEYYLKSIRIGEEIQNQEIIGNTFQTIGLLMLDQKKYDDALCYLFQALSIHQKLKDDRSKAITLNAIGLVCQERRQYARALHYLNRSLRLSDSLDLPQIRVTSYNSLGAVLFFQKRYDHAFGYYEKALNLAAPQSYQKPMSIAMDGMADVYLKKNNTAEAIYYYQKSLEIAEAAELIKQKIEAHEGLMTAYATSGDYQRAYLHQSNVLSLKDSTFTKENDNKIAQLEASYEVEKKQAEIVLLHKDQQQAKLVRNAILAGLLASLVIIGLVVNRQRLKNRQNRLLFAKSEEITGKNIQLEQQAKQLQKLSQVKSNFFANISHEFRTPLTLILAPMEKLLTGNLESGQAKGYYQLIDRNARQLLHLINQLLDYSKLEAGSLKVKLIRGDVNQRMKATTFAFFSLAESKQIHLHFRSEFKSIQALFDPDLLDKILNNLLSNAFKFTPPEGHVTVSVALLNTPDAAQSPARQTNRSLEITVRDTGIGIQEKQLDQIFDRFFQVEGTQVVEQQGTGIGLALVKELVNLHNGTISVKSEVGQGTRFAVHLPLAECSFEIKQLVDQPKTESSFGWFKEQANGHFALPVLPLHVEQNNQKPLMLMVEDNAEVREFIGRSFLENFRVIEASDGVEGLKIAQKEIPDIIITDRMMPLIDGVEFCRQLKNDERTSHIPLIMLTAKASETSKIEGLKIGADDYILKPFNLLELKIRVENLIEQRKQLRERFTREVRLQPKDIAISSADEVFFQRAIRVIEEHMADTDFSVETFVSKVGMSRVQVHRKLKALTNQSTSEFIRSIRLKRAASLLEQHYGSIADVMYEVGFNNVSYFASNFKKMYGVNPSEYQPYATAQAERANSKSK</sequence>
<dbReference type="InterPro" id="IPR005467">
    <property type="entry name" value="His_kinase_dom"/>
</dbReference>
<dbReference type="CDD" id="cd17574">
    <property type="entry name" value="REC_OmpR"/>
    <property type="match status" value="1"/>
</dbReference>
<dbReference type="InterPro" id="IPR019734">
    <property type="entry name" value="TPR_rpt"/>
</dbReference>
<comment type="catalytic activity">
    <reaction evidence="1">
        <text>ATP + protein L-histidine = ADP + protein N-phospho-L-histidine.</text>
        <dbReference type="EC" id="2.7.13.3"/>
    </reaction>
</comment>
<keyword evidence="5" id="KW-0804">Transcription</keyword>
<feature type="domain" description="HTH araC/xylS-type" evidence="9">
    <location>
        <begin position="885"/>
        <end position="984"/>
    </location>
</feature>
<dbReference type="SUPFAM" id="SSF47384">
    <property type="entry name" value="Homodimeric domain of signal transducing histidine kinase"/>
    <property type="match status" value="1"/>
</dbReference>
<keyword evidence="12" id="KW-0418">Kinase</keyword>
<keyword evidence="12" id="KW-0808">Transferase</keyword>
<dbReference type="InterPro" id="IPR003661">
    <property type="entry name" value="HisK_dim/P_dom"/>
</dbReference>
<dbReference type="EMBL" id="JAASQJ010000004">
    <property type="protein sequence ID" value="NIJ54743.1"/>
    <property type="molecule type" value="Genomic_DNA"/>
</dbReference>
<feature type="repeat" description="TPR" evidence="7">
    <location>
        <begin position="85"/>
        <end position="118"/>
    </location>
</feature>
<evidence type="ECO:0000259" key="10">
    <source>
        <dbReference type="PROSITE" id="PS50109"/>
    </source>
</evidence>
<keyword evidence="4" id="KW-0805">Transcription regulation</keyword>
<dbReference type="Pfam" id="PF13424">
    <property type="entry name" value="TPR_12"/>
    <property type="match status" value="2"/>
</dbReference>
<dbReference type="Gene3D" id="1.10.287.130">
    <property type="match status" value="1"/>
</dbReference>
<feature type="domain" description="Response regulatory" evidence="11">
    <location>
        <begin position="738"/>
        <end position="853"/>
    </location>
</feature>
<dbReference type="PROSITE" id="PS01124">
    <property type="entry name" value="HTH_ARAC_FAMILY_2"/>
    <property type="match status" value="1"/>
</dbReference>
<dbReference type="Pfam" id="PF12833">
    <property type="entry name" value="HTH_18"/>
    <property type="match status" value="1"/>
</dbReference>
<reference evidence="12 13" key="1">
    <citation type="submission" date="2020-03" db="EMBL/GenBank/DDBJ databases">
        <title>Genomic Encyclopedia of Type Strains, Phase IV (KMG-IV): sequencing the most valuable type-strain genomes for metagenomic binning, comparative biology and taxonomic classification.</title>
        <authorList>
            <person name="Goeker M."/>
        </authorList>
    </citation>
    <scope>NUCLEOTIDE SEQUENCE [LARGE SCALE GENOMIC DNA]</scope>
    <source>
        <strain evidence="12 13">DSM 102865</strain>
    </source>
</reference>
<dbReference type="SMART" id="SM00448">
    <property type="entry name" value="REC"/>
    <property type="match status" value="1"/>
</dbReference>
<dbReference type="Gene3D" id="1.10.10.60">
    <property type="entry name" value="Homeodomain-like"/>
    <property type="match status" value="1"/>
</dbReference>
<organism evidence="12 13">
    <name type="scientific">Dyadobacter arcticus</name>
    <dbReference type="NCBI Taxonomy" id="1078754"/>
    <lineage>
        <taxon>Bacteria</taxon>
        <taxon>Pseudomonadati</taxon>
        <taxon>Bacteroidota</taxon>
        <taxon>Cytophagia</taxon>
        <taxon>Cytophagales</taxon>
        <taxon>Spirosomataceae</taxon>
        <taxon>Dyadobacter</taxon>
    </lineage>
</organism>
<dbReference type="InterPro" id="IPR009057">
    <property type="entry name" value="Homeodomain-like_sf"/>
</dbReference>
<dbReference type="Pfam" id="PF00072">
    <property type="entry name" value="Response_reg"/>
    <property type="match status" value="1"/>
</dbReference>
<evidence type="ECO:0000313" key="12">
    <source>
        <dbReference type="EMBL" id="NIJ54743.1"/>
    </source>
</evidence>
<feature type="repeat" description="TPR" evidence="7">
    <location>
        <begin position="285"/>
        <end position="318"/>
    </location>
</feature>
<dbReference type="Proteomes" id="UP001179181">
    <property type="component" value="Unassembled WGS sequence"/>
</dbReference>
<dbReference type="InterPro" id="IPR003594">
    <property type="entry name" value="HATPase_dom"/>
</dbReference>
<dbReference type="CDD" id="cd16922">
    <property type="entry name" value="HATPase_EvgS-ArcB-TorS-like"/>
    <property type="match status" value="1"/>
</dbReference>
<dbReference type="SUPFAM" id="SSF48452">
    <property type="entry name" value="TPR-like"/>
    <property type="match status" value="2"/>
</dbReference>
<evidence type="ECO:0000256" key="8">
    <source>
        <dbReference type="SAM" id="SignalP"/>
    </source>
</evidence>
<evidence type="ECO:0000256" key="3">
    <source>
        <dbReference type="ARBA" id="ARBA00022553"/>
    </source>
</evidence>
<dbReference type="PANTHER" id="PTHR43547:SF2">
    <property type="entry name" value="HYBRID SIGNAL TRANSDUCTION HISTIDINE KINASE C"/>
    <property type="match status" value="1"/>
</dbReference>
<evidence type="ECO:0000256" key="1">
    <source>
        <dbReference type="ARBA" id="ARBA00000085"/>
    </source>
</evidence>
<evidence type="ECO:0000259" key="9">
    <source>
        <dbReference type="PROSITE" id="PS01124"/>
    </source>
</evidence>
<dbReference type="Gene3D" id="3.40.50.2300">
    <property type="match status" value="1"/>
</dbReference>
<dbReference type="PANTHER" id="PTHR43547">
    <property type="entry name" value="TWO-COMPONENT HISTIDINE KINASE"/>
    <property type="match status" value="1"/>
</dbReference>
<dbReference type="SUPFAM" id="SSF55874">
    <property type="entry name" value="ATPase domain of HSP90 chaperone/DNA topoisomerase II/histidine kinase"/>
    <property type="match status" value="1"/>
</dbReference>
<dbReference type="SMART" id="SM00388">
    <property type="entry name" value="HisKA"/>
    <property type="match status" value="1"/>
</dbReference>
<dbReference type="SMART" id="SM00028">
    <property type="entry name" value="TPR"/>
    <property type="match status" value="6"/>
</dbReference>
<evidence type="ECO:0000256" key="6">
    <source>
        <dbReference type="PROSITE-ProRule" id="PRU00169"/>
    </source>
</evidence>
<dbReference type="Pfam" id="PF13374">
    <property type="entry name" value="TPR_10"/>
    <property type="match status" value="1"/>
</dbReference>
<dbReference type="RefSeq" id="WP_167273561.1">
    <property type="nucleotide sequence ID" value="NZ_JAASQJ010000004.1"/>
</dbReference>
<feature type="repeat" description="TPR" evidence="7">
    <location>
        <begin position="245"/>
        <end position="278"/>
    </location>
</feature>
<dbReference type="EC" id="2.7.13.3" evidence="2"/>
<evidence type="ECO:0000256" key="7">
    <source>
        <dbReference type="PROSITE-ProRule" id="PRU00339"/>
    </source>
</evidence>
<dbReference type="PRINTS" id="PR00344">
    <property type="entry name" value="BCTRLSENSOR"/>
</dbReference>
<dbReference type="SMART" id="SM00342">
    <property type="entry name" value="HTH_ARAC"/>
    <property type="match status" value="1"/>
</dbReference>
<dbReference type="GO" id="GO:0016301">
    <property type="term" value="F:kinase activity"/>
    <property type="evidence" value="ECO:0007669"/>
    <property type="project" value="UniProtKB-KW"/>
</dbReference>
<dbReference type="Pfam" id="PF02518">
    <property type="entry name" value="HATPase_c"/>
    <property type="match status" value="1"/>
</dbReference>
<keyword evidence="8" id="KW-0732">Signal</keyword>
<dbReference type="PROSITE" id="PS50109">
    <property type="entry name" value="HIS_KIN"/>
    <property type="match status" value="1"/>
</dbReference>
<dbReference type="InterPro" id="IPR018060">
    <property type="entry name" value="HTH_AraC"/>
</dbReference>
<proteinExistence type="predicted"/>
<keyword evidence="13" id="KW-1185">Reference proteome</keyword>
<gene>
    <name evidence="12" type="ORF">FHS68_003930</name>
</gene>
<dbReference type="SUPFAM" id="SSF46689">
    <property type="entry name" value="Homeodomain-like"/>
    <property type="match status" value="1"/>
</dbReference>
<dbReference type="Gene3D" id="3.30.565.10">
    <property type="entry name" value="Histidine kinase-like ATPase, C-terminal domain"/>
    <property type="match status" value="1"/>
</dbReference>
<feature type="chain" id="PRO_5046717891" description="histidine kinase" evidence="8">
    <location>
        <begin position="23"/>
        <end position="997"/>
    </location>
</feature>
<feature type="signal peptide" evidence="8">
    <location>
        <begin position="1"/>
        <end position="22"/>
    </location>
</feature>
<accession>A0ABX0UP25</accession>
<dbReference type="SUPFAM" id="SSF52172">
    <property type="entry name" value="CheY-like"/>
    <property type="match status" value="1"/>
</dbReference>
<dbReference type="Gene3D" id="1.25.40.10">
    <property type="entry name" value="Tetratricopeptide repeat domain"/>
    <property type="match status" value="2"/>
</dbReference>
<protein>
    <recommendedName>
        <fullName evidence="2">histidine kinase</fullName>
        <ecNumber evidence="2">2.7.13.3</ecNumber>
    </recommendedName>
</protein>
<dbReference type="InterPro" id="IPR011990">
    <property type="entry name" value="TPR-like_helical_dom_sf"/>
</dbReference>
<feature type="domain" description="Histidine kinase" evidence="10">
    <location>
        <begin position="462"/>
        <end position="692"/>
    </location>
</feature>
<dbReference type="InterPro" id="IPR036097">
    <property type="entry name" value="HisK_dim/P_sf"/>
</dbReference>
<evidence type="ECO:0000256" key="5">
    <source>
        <dbReference type="ARBA" id="ARBA00023163"/>
    </source>
</evidence>
<dbReference type="Pfam" id="PF00512">
    <property type="entry name" value="HisKA"/>
    <property type="match status" value="1"/>
</dbReference>
<evidence type="ECO:0000313" key="13">
    <source>
        <dbReference type="Proteomes" id="UP001179181"/>
    </source>
</evidence>